<accession>A0A2T2WE36</accession>
<protein>
    <recommendedName>
        <fullName evidence="6 15">ATP phosphoribosyltransferase</fullName>
        <ecNumber evidence="5 15">2.4.2.17</ecNumber>
    </recommendedName>
</protein>
<evidence type="ECO:0000313" key="18">
    <source>
        <dbReference type="Proteomes" id="UP000241848"/>
    </source>
</evidence>
<dbReference type="InterPro" id="IPR018198">
    <property type="entry name" value="ATP_PRibTrfase_CS"/>
</dbReference>
<keyword evidence="13" id="KW-0368">Histidine biosynthesis</keyword>
<keyword evidence="7" id="KW-0963">Cytoplasm</keyword>
<dbReference type="AlphaFoldDB" id="A0A2T2WE36"/>
<organism evidence="17 18">
    <name type="scientific">Sulfobacillus acidophilus</name>
    <dbReference type="NCBI Taxonomy" id="53633"/>
    <lineage>
        <taxon>Bacteria</taxon>
        <taxon>Bacillati</taxon>
        <taxon>Bacillota</taxon>
        <taxon>Clostridia</taxon>
        <taxon>Eubacteriales</taxon>
        <taxon>Clostridiales Family XVII. Incertae Sedis</taxon>
        <taxon>Sulfobacillus</taxon>
    </lineage>
</organism>
<evidence type="ECO:0000313" key="17">
    <source>
        <dbReference type="EMBL" id="PSR20507.1"/>
    </source>
</evidence>
<evidence type="ECO:0000256" key="3">
    <source>
        <dbReference type="ARBA" id="ARBA00004667"/>
    </source>
</evidence>
<dbReference type="GO" id="GO:0005524">
    <property type="term" value="F:ATP binding"/>
    <property type="evidence" value="ECO:0007669"/>
    <property type="project" value="UniProtKB-KW"/>
</dbReference>
<evidence type="ECO:0000256" key="10">
    <source>
        <dbReference type="ARBA" id="ARBA00022679"/>
    </source>
</evidence>
<evidence type="ECO:0000256" key="15">
    <source>
        <dbReference type="NCBIfam" id="TIGR00070"/>
    </source>
</evidence>
<keyword evidence="12" id="KW-0067">ATP-binding</keyword>
<dbReference type="EMBL" id="PXYV01000060">
    <property type="protein sequence ID" value="PSR20507.1"/>
    <property type="molecule type" value="Genomic_DNA"/>
</dbReference>
<evidence type="ECO:0000256" key="11">
    <source>
        <dbReference type="ARBA" id="ARBA00022741"/>
    </source>
</evidence>
<dbReference type="EC" id="2.4.2.17" evidence="5 15"/>
<evidence type="ECO:0000256" key="8">
    <source>
        <dbReference type="ARBA" id="ARBA00022605"/>
    </source>
</evidence>
<dbReference type="FunFam" id="3.40.190.10:FF:000008">
    <property type="entry name" value="ATP phosphoribosyltransferase"/>
    <property type="match status" value="1"/>
</dbReference>
<evidence type="ECO:0000256" key="13">
    <source>
        <dbReference type="ARBA" id="ARBA00023102"/>
    </source>
</evidence>
<proteinExistence type="inferred from homology"/>
<dbReference type="PROSITE" id="PS01316">
    <property type="entry name" value="ATP_P_PHORIBOSYLTR"/>
    <property type="match status" value="1"/>
</dbReference>
<evidence type="ECO:0000256" key="5">
    <source>
        <dbReference type="ARBA" id="ARBA00011946"/>
    </source>
</evidence>
<evidence type="ECO:0000256" key="6">
    <source>
        <dbReference type="ARBA" id="ARBA00020998"/>
    </source>
</evidence>
<keyword evidence="11" id="KW-0547">Nucleotide-binding</keyword>
<dbReference type="NCBIfam" id="TIGR00070">
    <property type="entry name" value="hisG"/>
    <property type="match status" value="1"/>
</dbReference>
<evidence type="ECO:0000256" key="7">
    <source>
        <dbReference type="ARBA" id="ARBA00022490"/>
    </source>
</evidence>
<dbReference type="UniPathway" id="UPA00031">
    <property type="reaction ID" value="UER00006"/>
</dbReference>
<feature type="domain" description="ATP phosphoribosyltransferase catalytic" evidence="16">
    <location>
        <begin position="52"/>
        <end position="190"/>
    </location>
</feature>
<evidence type="ECO:0000256" key="12">
    <source>
        <dbReference type="ARBA" id="ARBA00022840"/>
    </source>
</evidence>
<gene>
    <name evidence="17" type="ORF">C7B45_14695</name>
</gene>
<dbReference type="Proteomes" id="UP000241848">
    <property type="component" value="Unassembled WGS sequence"/>
</dbReference>
<dbReference type="Gene3D" id="3.40.190.10">
    <property type="entry name" value="Periplasmic binding protein-like II"/>
    <property type="match status" value="2"/>
</dbReference>
<evidence type="ECO:0000256" key="2">
    <source>
        <dbReference type="ARBA" id="ARBA00004496"/>
    </source>
</evidence>
<evidence type="ECO:0000256" key="1">
    <source>
        <dbReference type="ARBA" id="ARBA00000915"/>
    </source>
</evidence>
<dbReference type="GO" id="GO:0005737">
    <property type="term" value="C:cytoplasm"/>
    <property type="evidence" value="ECO:0007669"/>
    <property type="project" value="UniProtKB-SubCell"/>
</dbReference>
<sequence>MPPYSLTIAVCKGRVLDAVAELWAHTPWRWPDLGRQLWFPPCDNRPGLIIARGTDIPALVQGGIAAFGIVGRDILEEQWEPDILEVLDLGIAPCRMVLASLDGQWPQGPVRVATKYPEITRRYFREQSHPVEVVKLSGSLELSPHIGLAPYIVDIVQTGQTLKQHHLREVETLFASTARLVANPVAWRLGEESEYIYRIFEKAVRTNSRVSGGRQ</sequence>
<comment type="caution">
    <text evidence="17">The sequence shown here is derived from an EMBL/GenBank/DDBJ whole genome shotgun (WGS) entry which is preliminary data.</text>
</comment>
<dbReference type="PANTHER" id="PTHR21403:SF8">
    <property type="entry name" value="ATP PHOSPHORIBOSYLTRANSFERASE"/>
    <property type="match status" value="1"/>
</dbReference>
<dbReference type="PANTHER" id="PTHR21403">
    <property type="entry name" value="ATP PHOSPHORIBOSYLTRANSFERASE ATP-PRTASE"/>
    <property type="match status" value="1"/>
</dbReference>
<dbReference type="SUPFAM" id="SSF53850">
    <property type="entry name" value="Periplasmic binding protein-like II"/>
    <property type="match status" value="1"/>
</dbReference>
<dbReference type="InterPro" id="IPR001348">
    <property type="entry name" value="ATP_PRibTrfase_HisG"/>
</dbReference>
<dbReference type="InterPro" id="IPR013820">
    <property type="entry name" value="ATP_PRibTrfase_cat"/>
</dbReference>
<name>A0A2T2WE36_9FIRM</name>
<keyword evidence="10 17" id="KW-0808">Transferase</keyword>
<dbReference type="GO" id="GO:0003879">
    <property type="term" value="F:ATP phosphoribosyltransferase activity"/>
    <property type="evidence" value="ECO:0007669"/>
    <property type="project" value="UniProtKB-UniRule"/>
</dbReference>
<comment type="catalytic activity">
    <reaction evidence="1">
        <text>1-(5-phospho-beta-D-ribosyl)-ATP + diphosphate = 5-phospho-alpha-D-ribose 1-diphosphate + ATP</text>
        <dbReference type="Rhea" id="RHEA:18473"/>
        <dbReference type="ChEBI" id="CHEBI:30616"/>
        <dbReference type="ChEBI" id="CHEBI:33019"/>
        <dbReference type="ChEBI" id="CHEBI:58017"/>
        <dbReference type="ChEBI" id="CHEBI:73183"/>
        <dbReference type="EC" id="2.4.2.17"/>
    </reaction>
</comment>
<comment type="function">
    <text evidence="14">Catalyzes the condensation of ATP and 5-phosphoribose 1-diphosphate to form N'-(5'-phosphoribosyl)-ATP (PR-ATP). Has a crucial role in the pathway because the rate of histidine biosynthesis seems to be controlled primarily by regulation of HisG enzymatic activity.</text>
</comment>
<evidence type="ECO:0000256" key="4">
    <source>
        <dbReference type="ARBA" id="ARBA00009489"/>
    </source>
</evidence>
<keyword evidence="8" id="KW-0028">Amino-acid biosynthesis</keyword>
<dbReference type="GO" id="GO:0000105">
    <property type="term" value="P:L-histidine biosynthetic process"/>
    <property type="evidence" value="ECO:0007669"/>
    <property type="project" value="UniProtKB-UniRule"/>
</dbReference>
<comment type="pathway">
    <text evidence="3">Amino-acid biosynthesis; L-histidine biosynthesis; L-histidine from 5-phospho-alpha-D-ribose 1-diphosphate: step 1/9.</text>
</comment>
<evidence type="ECO:0000256" key="14">
    <source>
        <dbReference type="ARBA" id="ARBA00024861"/>
    </source>
</evidence>
<comment type="similarity">
    <text evidence="4">Belongs to the ATP phosphoribosyltransferase family. Short subfamily.</text>
</comment>
<reference evidence="17 18" key="1">
    <citation type="journal article" date="2014" name="BMC Genomics">
        <title>Comparison of environmental and isolate Sulfobacillus genomes reveals diverse carbon, sulfur, nitrogen, and hydrogen metabolisms.</title>
        <authorList>
            <person name="Justice N.B."/>
            <person name="Norman A."/>
            <person name="Brown C.T."/>
            <person name="Singh A."/>
            <person name="Thomas B.C."/>
            <person name="Banfield J.F."/>
        </authorList>
    </citation>
    <scope>NUCLEOTIDE SEQUENCE [LARGE SCALE GENOMIC DNA]</scope>
    <source>
        <strain evidence="17">AMDSBA3</strain>
    </source>
</reference>
<dbReference type="Pfam" id="PF01634">
    <property type="entry name" value="HisG"/>
    <property type="match status" value="1"/>
</dbReference>
<evidence type="ECO:0000256" key="9">
    <source>
        <dbReference type="ARBA" id="ARBA00022676"/>
    </source>
</evidence>
<comment type="subcellular location">
    <subcellularLocation>
        <location evidence="2">Cytoplasm</location>
    </subcellularLocation>
</comment>
<evidence type="ECO:0000259" key="16">
    <source>
        <dbReference type="Pfam" id="PF01634"/>
    </source>
</evidence>
<keyword evidence="9 17" id="KW-0328">Glycosyltransferase</keyword>